<dbReference type="RefSeq" id="WP_207335009.1">
    <property type="nucleotide sequence ID" value="NZ_JAFMYU010000005.1"/>
</dbReference>
<keyword evidence="2" id="KW-0238">DNA-binding</keyword>
<feature type="domain" description="HTH araC/xylS-type" evidence="4">
    <location>
        <begin position="207"/>
        <end position="310"/>
    </location>
</feature>
<sequence length="312" mass="35698">MKHPVNDFQVLNTVSDYVRFYEMAAPLHPLLTILDLSTTRVRAALTAEEWARLYTPVVPQLYTVFLKRNLKGTLYYGHQPYDFSEGVLGFSAPGQVFTIDPSLDISEVTGWMLLFHPDLIARYPLAKKMASYSFFSYDLHEALHLSAQEETMLDGLLAGIRTEYERPIDAFSQDVLVSQLEVLLNYANRFYNRQFITRRHGENSLLTRFEALLTAYFAQEGTRPLPTVQYFADELAVSPAYLSDMLRTLTGQNTQQHIHHALIDKAKQLLLSTSLTINETAFQLGFEYPQYFSRLFKNKTGLSPAAFRISVQ</sequence>
<dbReference type="PROSITE" id="PS01124">
    <property type="entry name" value="HTH_ARAC_FAMILY_2"/>
    <property type="match status" value="1"/>
</dbReference>
<dbReference type="PANTHER" id="PTHR43280:SF32">
    <property type="entry name" value="TRANSCRIPTIONAL REGULATORY PROTEIN"/>
    <property type="match status" value="1"/>
</dbReference>
<organism evidence="5 6">
    <name type="scientific">Fibrella aquatilis</name>
    <dbReference type="NCBI Taxonomy" id="2817059"/>
    <lineage>
        <taxon>Bacteria</taxon>
        <taxon>Pseudomonadati</taxon>
        <taxon>Bacteroidota</taxon>
        <taxon>Cytophagia</taxon>
        <taxon>Cytophagales</taxon>
        <taxon>Spirosomataceae</taxon>
        <taxon>Fibrella</taxon>
    </lineage>
</organism>
<dbReference type="Proteomes" id="UP000664795">
    <property type="component" value="Unassembled WGS sequence"/>
</dbReference>
<keyword evidence="1" id="KW-0805">Transcription regulation</keyword>
<dbReference type="PANTHER" id="PTHR43280">
    <property type="entry name" value="ARAC-FAMILY TRANSCRIPTIONAL REGULATOR"/>
    <property type="match status" value="1"/>
</dbReference>
<evidence type="ECO:0000256" key="1">
    <source>
        <dbReference type="ARBA" id="ARBA00023015"/>
    </source>
</evidence>
<dbReference type="PRINTS" id="PR00032">
    <property type="entry name" value="HTHARAC"/>
</dbReference>
<dbReference type="Pfam" id="PF12833">
    <property type="entry name" value="HTH_18"/>
    <property type="match status" value="1"/>
</dbReference>
<dbReference type="SMART" id="SM00342">
    <property type="entry name" value="HTH_ARAC"/>
    <property type="match status" value="1"/>
</dbReference>
<evidence type="ECO:0000259" key="4">
    <source>
        <dbReference type="PROSITE" id="PS01124"/>
    </source>
</evidence>
<keyword evidence="3" id="KW-0804">Transcription</keyword>
<dbReference type="SUPFAM" id="SSF46689">
    <property type="entry name" value="Homeodomain-like"/>
    <property type="match status" value="1"/>
</dbReference>
<comment type="caution">
    <text evidence="5">The sequence shown here is derived from an EMBL/GenBank/DDBJ whole genome shotgun (WGS) entry which is preliminary data.</text>
</comment>
<dbReference type="InterPro" id="IPR009057">
    <property type="entry name" value="Homeodomain-like_sf"/>
</dbReference>
<dbReference type="Gene3D" id="1.10.10.60">
    <property type="entry name" value="Homeodomain-like"/>
    <property type="match status" value="1"/>
</dbReference>
<dbReference type="EMBL" id="JAFMYU010000005">
    <property type="protein sequence ID" value="MBO0931049.1"/>
    <property type="molecule type" value="Genomic_DNA"/>
</dbReference>
<accession>A0A939G5L3</accession>
<dbReference type="InterPro" id="IPR018060">
    <property type="entry name" value="HTH_AraC"/>
</dbReference>
<protein>
    <submittedName>
        <fullName evidence="5">Helix-turn-helix transcriptional regulator</fullName>
    </submittedName>
</protein>
<dbReference type="GO" id="GO:0003700">
    <property type="term" value="F:DNA-binding transcription factor activity"/>
    <property type="evidence" value="ECO:0007669"/>
    <property type="project" value="InterPro"/>
</dbReference>
<dbReference type="AlphaFoldDB" id="A0A939G5L3"/>
<evidence type="ECO:0000256" key="3">
    <source>
        <dbReference type="ARBA" id="ARBA00023163"/>
    </source>
</evidence>
<name>A0A939G5L3_9BACT</name>
<evidence type="ECO:0000313" key="6">
    <source>
        <dbReference type="Proteomes" id="UP000664795"/>
    </source>
</evidence>
<reference evidence="5 6" key="1">
    <citation type="submission" date="2021-03" db="EMBL/GenBank/DDBJ databases">
        <title>Fibrella sp. HMF5036 genome sequencing and assembly.</title>
        <authorList>
            <person name="Kang H."/>
            <person name="Kim H."/>
            <person name="Bae S."/>
            <person name="Joh K."/>
        </authorList>
    </citation>
    <scope>NUCLEOTIDE SEQUENCE [LARGE SCALE GENOMIC DNA]</scope>
    <source>
        <strain evidence="5 6">HMF5036</strain>
    </source>
</reference>
<evidence type="ECO:0000256" key="2">
    <source>
        <dbReference type="ARBA" id="ARBA00023125"/>
    </source>
</evidence>
<keyword evidence="6" id="KW-1185">Reference proteome</keyword>
<dbReference type="InterPro" id="IPR020449">
    <property type="entry name" value="Tscrpt_reg_AraC-type_HTH"/>
</dbReference>
<gene>
    <name evidence="5" type="ORF">J2I48_08605</name>
</gene>
<proteinExistence type="predicted"/>
<dbReference type="GO" id="GO:0043565">
    <property type="term" value="F:sequence-specific DNA binding"/>
    <property type="evidence" value="ECO:0007669"/>
    <property type="project" value="InterPro"/>
</dbReference>
<evidence type="ECO:0000313" key="5">
    <source>
        <dbReference type="EMBL" id="MBO0931049.1"/>
    </source>
</evidence>